<feature type="domain" description="Aminotransferase class I/classII large" evidence="6">
    <location>
        <begin position="33"/>
        <end position="386"/>
    </location>
</feature>
<dbReference type="GO" id="GO:0030170">
    <property type="term" value="F:pyridoxal phosphate binding"/>
    <property type="evidence" value="ECO:0007669"/>
    <property type="project" value="InterPro"/>
</dbReference>
<dbReference type="SUPFAM" id="SSF53383">
    <property type="entry name" value="PLP-dependent transferases"/>
    <property type="match status" value="1"/>
</dbReference>
<dbReference type="GO" id="GO:0047804">
    <property type="term" value="F:cysteine-S-conjugate beta-lyase activity"/>
    <property type="evidence" value="ECO:0007669"/>
    <property type="project" value="UniProtKB-EC"/>
</dbReference>
<organism evidence="7 8">
    <name type="scientific">Vallitalea pronyensis</name>
    <dbReference type="NCBI Taxonomy" id="1348613"/>
    <lineage>
        <taxon>Bacteria</taxon>
        <taxon>Bacillati</taxon>
        <taxon>Bacillota</taxon>
        <taxon>Clostridia</taxon>
        <taxon>Lachnospirales</taxon>
        <taxon>Vallitaleaceae</taxon>
        <taxon>Vallitalea</taxon>
    </lineage>
</organism>
<reference evidence="7" key="1">
    <citation type="submission" date="2020-07" db="EMBL/GenBank/DDBJ databases">
        <title>Vallitalea pronyensis genome.</title>
        <authorList>
            <person name="Postec A."/>
        </authorList>
    </citation>
    <scope>NUCLEOTIDE SEQUENCE</scope>
    <source>
        <strain evidence="7">FatNI3</strain>
    </source>
</reference>
<evidence type="ECO:0000256" key="5">
    <source>
        <dbReference type="ARBA" id="ARBA00037974"/>
    </source>
</evidence>
<dbReference type="InterPro" id="IPR004839">
    <property type="entry name" value="Aminotransferase_I/II_large"/>
</dbReference>
<dbReference type="EC" id="4.4.1.13" evidence="2"/>
<dbReference type="InterPro" id="IPR051798">
    <property type="entry name" value="Class-II_PLP-Dep_Aminotrans"/>
</dbReference>
<keyword evidence="8" id="KW-1185">Reference proteome</keyword>
<dbReference type="AlphaFoldDB" id="A0A8J8MQF4"/>
<accession>A0A8J8MQF4</accession>
<evidence type="ECO:0000256" key="4">
    <source>
        <dbReference type="ARBA" id="ARBA00023239"/>
    </source>
</evidence>
<dbReference type="PANTHER" id="PTHR43525">
    <property type="entry name" value="PROTEIN MALY"/>
    <property type="match status" value="1"/>
</dbReference>
<dbReference type="InterPro" id="IPR015424">
    <property type="entry name" value="PyrdxlP-dep_Trfase"/>
</dbReference>
<keyword evidence="7" id="KW-0808">Transferase</keyword>
<comment type="similarity">
    <text evidence="5">Belongs to the class-II pyridoxal-phosphate-dependent aminotransferase family. MalY/PatB cystathionine beta-lyase subfamily.</text>
</comment>
<evidence type="ECO:0000313" key="8">
    <source>
        <dbReference type="Proteomes" id="UP000683246"/>
    </source>
</evidence>
<evidence type="ECO:0000256" key="1">
    <source>
        <dbReference type="ARBA" id="ARBA00001933"/>
    </source>
</evidence>
<keyword evidence="4" id="KW-0456">Lyase</keyword>
<name>A0A8J8MQF4_9FIRM</name>
<dbReference type="GO" id="GO:0008483">
    <property type="term" value="F:transaminase activity"/>
    <property type="evidence" value="ECO:0007669"/>
    <property type="project" value="UniProtKB-KW"/>
</dbReference>
<dbReference type="NCBIfam" id="TIGR04350">
    <property type="entry name" value="C_S_lyase_PatB"/>
    <property type="match status" value="1"/>
</dbReference>
<dbReference type="PANTHER" id="PTHR43525:SF1">
    <property type="entry name" value="PROTEIN MALY"/>
    <property type="match status" value="1"/>
</dbReference>
<protein>
    <recommendedName>
        <fullName evidence="2">cysteine-S-conjugate beta-lyase</fullName>
        <ecNumber evidence="2">4.4.1.13</ecNumber>
    </recommendedName>
</protein>
<sequence>MQYDFDTVINREHTDALKWEPCILRDKFGEKDMLPLWVADMDFKAPQPVIDAIVKRAEHGIYGYTIRLKDYYDAIMEWTEKRHHWNVKKEWIVFTPGIVPAVNYMIQAYCLAGDKVMIQTPVYYPFGKAIANNGCQVVDNALLYDGRNYTIDFDDFEKKARDPRLKLFILCSPHNPIGRVWTKEELTRIGEICIANNVIVVADEIHHDLILEGHTHHVFANISKDLAKQSIICTAPSKTFNLAGLNTSNIIIPNKELRIRYEQVLENNSIWGQNPMSIDGMKAAYREGEPWLDALLLYLEENVRFMDNYLKDNLPCVKLIRPQATYLAWLDFTEVTTDDTLLEKLIFHDAKVALDGGTWFGETGSGFMRINFACPRRILQEALERITKSVSEYCQASRE</sequence>
<dbReference type="Pfam" id="PF00155">
    <property type="entry name" value="Aminotran_1_2"/>
    <property type="match status" value="1"/>
</dbReference>
<dbReference type="InterPro" id="IPR015422">
    <property type="entry name" value="PyrdxlP-dep_Trfase_small"/>
</dbReference>
<evidence type="ECO:0000256" key="2">
    <source>
        <dbReference type="ARBA" id="ARBA00012224"/>
    </source>
</evidence>
<dbReference type="Proteomes" id="UP000683246">
    <property type="component" value="Chromosome"/>
</dbReference>
<keyword evidence="7" id="KW-0032">Aminotransferase</keyword>
<dbReference type="InterPro" id="IPR027619">
    <property type="entry name" value="C-S_lyase_PatB-like"/>
</dbReference>
<dbReference type="CDD" id="cd00609">
    <property type="entry name" value="AAT_like"/>
    <property type="match status" value="1"/>
</dbReference>
<dbReference type="Gene3D" id="3.90.1150.10">
    <property type="entry name" value="Aspartate Aminotransferase, domain 1"/>
    <property type="match status" value="1"/>
</dbReference>
<evidence type="ECO:0000313" key="7">
    <source>
        <dbReference type="EMBL" id="QUI25732.1"/>
    </source>
</evidence>
<evidence type="ECO:0000256" key="3">
    <source>
        <dbReference type="ARBA" id="ARBA00022898"/>
    </source>
</evidence>
<dbReference type="InterPro" id="IPR015421">
    <property type="entry name" value="PyrdxlP-dep_Trfase_major"/>
</dbReference>
<keyword evidence="3" id="KW-0663">Pyridoxal phosphate</keyword>
<dbReference type="KEGG" id="vpy:HZI73_14300"/>
<proteinExistence type="inferred from homology"/>
<gene>
    <name evidence="7" type="ORF">HZI73_14300</name>
</gene>
<dbReference type="Gene3D" id="3.40.640.10">
    <property type="entry name" value="Type I PLP-dependent aspartate aminotransferase-like (Major domain)"/>
    <property type="match status" value="1"/>
</dbReference>
<dbReference type="EMBL" id="CP058649">
    <property type="protein sequence ID" value="QUI25732.1"/>
    <property type="molecule type" value="Genomic_DNA"/>
</dbReference>
<evidence type="ECO:0000259" key="6">
    <source>
        <dbReference type="Pfam" id="PF00155"/>
    </source>
</evidence>
<comment type="cofactor">
    <cofactor evidence="1">
        <name>pyridoxal 5'-phosphate</name>
        <dbReference type="ChEBI" id="CHEBI:597326"/>
    </cofactor>
</comment>